<gene>
    <name evidence="1" type="ORF">CANTEDRAFT_113912</name>
</gene>
<dbReference type="GeneID" id="18247178"/>
<dbReference type="EMBL" id="GL996521">
    <property type="protein sequence ID" value="EGV64282.1"/>
    <property type="molecule type" value="Genomic_DNA"/>
</dbReference>
<dbReference type="OrthoDB" id="4025944at2759"/>
<dbReference type="STRING" id="590646.G3B3X7"/>
<reference evidence="1 2" key="1">
    <citation type="journal article" date="2011" name="Proc. Natl. Acad. Sci. U.S.A.">
        <title>Comparative genomics of xylose-fermenting fungi for enhanced biofuel production.</title>
        <authorList>
            <person name="Wohlbach D.J."/>
            <person name="Kuo A."/>
            <person name="Sato T.K."/>
            <person name="Potts K.M."/>
            <person name="Salamov A.A."/>
            <person name="LaButti K.M."/>
            <person name="Sun H."/>
            <person name="Clum A."/>
            <person name="Pangilinan J.L."/>
            <person name="Lindquist E.A."/>
            <person name="Lucas S."/>
            <person name="Lapidus A."/>
            <person name="Jin M."/>
            <person name="Gunawan C."/>
            <person name="Balan V."/>
            <person name="Dale B.E."/>
            <person name="Jeffries T.W."/>
            <person name="Zinkel R."/>
            <person name="Barry K.W."/>
            <person name="Grigoriev I.V."/>
            <person name="Gasch A.P."/>
        </authorList>
    </citation>
    <scope>NUCLEOTIDE SEQUENCE [LARGE SCALE GENOMIC DNA]</scope>
    <source>
        <strain evidence="1">ATCC 10573</strain>
        <strain evidence="2">ATCC 10573 / BCRC 21748 / CBS 615 / JCM 9827 / NBRC 10315 / NRRL Y-1498 / VKM Y-70</strain>
    </source>
</reference>
<dbReference type="RefSeq" id="XP_006686596.1">
    <property type="nucleotide sequence ID" value="XM_006686533.1"/>
</dbReference>
<dbReference type="KEGG" id="cten:18247178"/>
<keyword evidence="2" id="KW-1185">Reference proteome</keyword>
<name>G3B3X7_CANTC</name>
<protein>
    <submittedName>
        <fullName evidence="1">Uncharacterized protein</fullName>
    </submittedName>
</protein>
<evidence type="ECO:0000313" key="1">
    <source>
        <dbReference type="EMBL" id="EGV64282.1"/>
    </source>
</evidence>
<dbReference type="Proteomes" id="UP000000707">
    <property type="component" value="Unassembled WGS sequence"/>
</dbReference>
<organism evidence="2">
    <name type="scientific">Candida tenuis (strain ATCC 10573 / BCRC 21748 / CBS 615 / JCM 9827 / NBRC 10315 / NRRL Y-1498 / VKM Y-70)</name>
    <name type="common">Yeast</name>
    <name type="synonym">Yamadazyma tenuis</name>
    <dbReference type="NCBI Taxonomy" id="590646"/>
    <lineage>
        <taxon>Eukaryota</taxon>
        <taxon>Fungi</taxon>
        <taxon>Dikarya</taxon>
        <taxon>Ascomycota</taxon>
        <taxon>Saccharomycotina</taxon>
        <taxon>Pichiomycetes</taxon>
        <taxon>Debaryomycetaceae</taxon>
        <taxon>Yamadazyma</taxon>
    </lineage>
</organism>
<proteinExistence type="predicted"/>
<dbReference type="HOGENOM" id="CLU_075125_0_0_1"/>
<evidence type="ECO:0000313" key="2">
    <source>
        <dbReference type="Proteomes" id="UP000000707"/>
    </source>
</evidence>
<dbReference type="eggNOG" id="ENOG502RQ2X">
    <property type="taxonomic scope" value="Eukaryota"/>
</dbReference>
<dbReference type="AlphaFoldDB" id="G3B3X7"/>
<sequence>MALRFLSNPPRKSFVSSKTPFSYWWFEKVSVNIKYGFGLLASAIAVANVHPNILVTVGPPVGMASYWIYGRLVEKQYQLESKVILPLTYDELMNGKNTIEINQYDEADVENVLNGIENQFDSFREQVLKLVDKHIKDSVQQDDKLLLDTNGQINYKFGSIENFIVSKAKVQFDELKEPLEFIKFAMPIKIQGVRKGVVEVYLLKLPEPEETPDKPKVVDSYKMRLAITPYPAGPTRVL</sequence>
<accession>G3B3X7</accession>
<dbReference type="EMBL" id="GL996521">
    <property type="protein sequence ID" value="EGV64281.1"/>
    <property type="molecule type" value="Genomic_DNA"/>
</dbReference>